<gene>
    <name evidence="8" type="ORF">SEVIR_8G173700v2</name>
</gene>
<dbReference type="EMBL" id="CM016559">
    <property type="protein sequence ID" value="TKW01347.1"/>
    <property type="molecule type" value="Genomic_DNA"/>
</dbReference>
<sequence>MASSRELPLLFLLVVARAAIHAAAAVPVPAPAQAQEYCGDSLAGLMECRSFVFGGAAAPSRACCAAYGAVYASDDDHLCLCYVDDGTFWRAAGYDVDYATGDSFQIPERCGQVGPPIEFWCEESGQLPPYGPRGTPPAQPPAAAAATPMAQPPAPSGSSSVATAPTFTSPPPPPPPTSKAKRHSSPELLMLLVAIAAVCSII</sequence>
<protein>
    <recommendedName>
        <fullName evidence="7">Bifunctional inhibitor/plant lipid transfer protein/seed storage helical domain-containing protein</fullName>
    </recommendedName>
</protein>
<feature type="chain" id="PRO_5020964872" description="Bifunctional inhibitor/plant lipid transfer protein/seed storage helical domain-containing protein" evidence="6">
    <location>
        <begin position="26"/>
        <end position="202"/>
    </location>
</feature>
<keyword evidence="3" id="KW-1015">Disulfide bond</keyword>
<evidence type="ECO:0000259" key="7">
    <source>
        <dbReference type="Pfam" id="PF14368"/>
    </source>
</evidence>
<evidence type="ECO:0000313" key="8">
    <source>
        <dbReference type="EMBL" id="TKW01347.1"/>
    </source>
</evidence>
<dbReference type="Proteomes" id="UP000298652">
    <property type="component" value="Chromosome 8"/>
</dbReference>
<evidence type="ECO:0000256" key="1">
    <source>
        <dbReference type="ARBA" id="ARBA00009748"/>
    </source>
</evidence>
<proteinExistence type="inferred from homology"/>
<evidence type="ECO:0000256" key="6">
    <source>
        <dbReference type="SAM" id="SignalP"/>
    </source>
</evidence>
<dbReference type="AlphaFoldDB" id="A0A4U6TUI3"/>
<comment type="similarity">
    <text evidence="1">Belongs to the plant LTP family.</text>
</comment>
<dbReference type="InterPro" id="IPR016140">
    <property type="entry name" value="Bifunc_inhib/LTP/seed_store"/>
</dbReference>
<evidence type="ECO:0000256" key="4">
    <source>
        <dbReference type="ARBA" id="ARBA00023180"/>
    </source>
</evidence>
<dbReference type="InterPro" id="IPR043325">
    <property type="entry name" value="LTSS"/>
</dbReference>
<evidence type="ECO:0000256" key="3">
    <source>
        <dbReference type="ARBA" id="ARBA00023157"/>
    </source>
</evidence>
<dbReference type="InterPro" id="IPR036312">
    <property type="entry name" value="Bifun_inhib/LTP/seed_sf"/>
</dbReference>
<organism evidence="8 9">
    <name type="scientific">Setaria viridis</name>
    <name type="common">Green bristlegrass</name>
    <name type="synonym">Setaria italica subsp. viridis</name>
    <dbReference type="NCBI Taxonomy" id="4556"/>
    <lineage>
        <taxon>Eukaryota</taxon>
        <taxon>Viridiplantae</taxon>
        <taxon>Streptophyta</taxon>
        <taxon>Embryophyta</taxon>
        <taxon>Tracheophyta</taxon>
        <taxon>Spermatophyta</taxon>
        <taxon>Magnoliopsida</taxon>
        <taxon>Liliopsida</taxon>
        <taxon>Poales</taxon>
        <taxon>Poaceae</taxon>
        <taxon>PACMAD clade</taxon>
        <taxon>Panicoideae</taxon>
        <taxon>Panicodae</taxon>
        <taxon>Paniceae</taxon>
        <taxon>Cenchrinae</taxon>
        <taxon>Setaria</taxon>
    </lineage>
</organism>
<keyword evidence="4" id="KW-0325">Glycoprotein</keyword>
<keyword evidence="9" id="KW-1185">Reference proteome</keyword>
<dbReference type="Gramene" id="TKW01347">
    <property type="protein sequence ID" value="TKW01347"/>
    <property type="gene ID" value="SEVIR_8G173700v2"/>
</dbReference>
<reference evidence="8" key="1">
    <citation type="submission" date="2019-03" db="EMBL/GenBank/DDBJ databases">
        <title>WGS assembly of Setaria viridis.</title>
        <authorList>
            <person name="Huang P."/>
            <person name="Jenkins J."/>
            <person name="Grimwood J."/>
            <person name="Barry K."/>
            <person name="Healey A."/>
            <person name="Mamidi S."/>
            <person name="Sreedasyam A."/>
            <person name="Shu S."/>
            <person name="Feldman M."/>
            <person name="Wu J."/>
            <person name="Yu Y."/>
            <person name="Chen C."/>
            <person name="Johnson J."/>
            <person name="Rokhsar D."/>
            <person name="Baxter I."/>
            <person name="Schmutz J."/>
            <person name="Brutnell T."/>
            <person name="Kellogg E."/>
        </authorList>
    </citation>
    <scope>NUCLEOTIDE SEQUENCE [LARGE SCALE GENOMIC DNA]</scope>
</reference>
<feature type="region of interest" description="Disordered" evidence="5">
    <location>
        <begin position="128"/>
        <end position="183"/>
    </location>
</feature>
<evidence type="ECO:0000313" key="9">
    <source>
        <dbReference type="Proteomes" id="UP000298652"/>
    </source>
</evidence>
<name>A0A4U6TUI3_SETVI</name>
<accession>A0A4U6TUI3</accession>
<feature type="compositionally biased region" description="Pro residues" evidence="5">
    <location>
        <begin position="129"/>
        <end position="140"/>
    </location>
</feature>
<dbReference type="OMA" id="EFWCEES"/>
<feature type="compositionally biased region" description="Pro residues" evidence="5">
    <location>
        <begin position="168"/>
        <end position="177"/>
    </location>
</feature>
<feature type="compositionally biased region" description="Low complexity" evidence="5">
    <location>
        <begin position="158"/>
        <end position="167"/>
    </location>
</feature>
<evidence type="ECO:0000256" key="5">
    <source>
        <dbReference type="SAM" id="MobiDB-lite"/>
    </source>
</evidence>
<feature type="domain" description="Bifunctional inhibitor/plant lipid transfer protein/seed storage helical" evidence="7">
    <location>
        <begin position="19"/>
        <end position="117"/>
    </location>
</feature>
<feature type="signal peptide" evidence="6">
    <location>
        <begin position="1"/>
        <end position="25"/>
    </location>
</feature>
<dbReference type="SUPFAM" id="SSF47699">
    <property type="entry name" value="Bifunctional inhibitor/lipid-transfer protein/seed storage 2S albumin"/>
    <property type="match status" value="1"/>
</dbReference>
<dbReference type="Pfam" id="PF14368">
    <property type="entry name" value="LTP_2"/>
    <property type="match status" value="1"/>
</dbReference>
<dbReference type="PANTHER" id="PTHR33044">
    <property type="entry name" value="BIFUNCTIONAL INHIBITOR/LIPID-TRANSFER PROTEIN/SEED STORAGE 2S ALBUMIN SUPERFAMILY PROTEIN-RELATED"/>
    <property type="match status" value="1"/>
</dbReference>
<evidence type="ECO:0000256" key="2">
    <source>
        <dbReference type="ARBA" id="ARBA00022729"/>
    </source>
</evidence>
<dbReference type="Gene3D" id="1.10.110.10">
    <property type="entry name" value="Plant lipid-transfer and hydrophobic proteins"/>
    <property type="match status" value="1"/>
</dbReference>
<keyword evidence="2 6" id="KW-0732">Signal</keyword>